<dbReference type="FunCoup" id="E3MUT5">
    <property type="interactions" value="1258"/>
</dbReference>
<evidence type="ECO:0008006" key="3">
    <source>
        <dbReference type="Google" id="ProtNLM"/>
    </source>
</evidence>
<gene>
    <name evidence="1" type="ORF">CRE_21414</name>
</gene>
<evidence type="ECO:0000313" key="1">
    <source>
        <dbReference type="EMBL" id="EFP09893.1"/>
    </source>
</evidence>
<dbReference type="HOGENOM" id="CLU_042576_0_1_1"/>
<proteinExistence type="predicted"/>
<dbReference type="EMBL" id="DS268480">
    <property type="protein sequence ID" value="EFP09893.1"/>
    <property type="molecule type" value="Genomic_DNA"/>
</dbReference>
<dbReference type="InParanoid" id="E3MUT5"/>
<keyword evidence="2" id="KW-1185">Reference proteome</keyword>
<dbReference type="OMA" id="FLEIRIV"/>
<accession>E3MUT5</accession>
<dbReference type="InterPro" id="IPR021942">
    <property type="entry name" value="DUF3557"/>
</dbReference>
<dbReference type="PANTHER" id="PTHR31379:SF1">
    <property type="entry name" value="F-BOX C PROTEIN-RELATED"/>
    <property type="match status" value="1"/>
</dbReference>
<dbReference type="Proteomes" id="UP000008281">
    <property type="component" value="Unassembled WGS sequence"/>
</dbReference>
<reference evidence="1" key="1">
    <citation type="submission" date="2007-07" db="EMBL/GenBank/DDBJ databases">
        <title>PCAP assembly of the Caenorhabditis remanei genome.</title>
        <authorList>
            <consortium name="The Caenorhabditis remanei Sequencing Consortium"/>
            <person name="Wilson R.K."/>
        </authorList>
    </citation>
    <scope>NUCLEOTIDE SEQUENCE [LARGE SCALE GENOMIC DNA]</scope>
    <source>
        <strain evidence="1">PB4641</strain>
    </source>
</reference>
<dbReference type="PANTHER" id="PTHR31379">
    <property type="entry name" value="F-BOX C PROTEIN-RELATED-RELATED"/>
    <property type="match status" value="1"/>
</dbReference>
<evidence type="ECO:0000313" key="2">
    <source>
        <dbReference type="Proteomes" id="UP000008281"/>
    </source>
</evidence>
<organism evidence="2">
    <name type="scientific">Caenorhabditis remanei</name>
    <name type="common">Caenorhabditis vulgaris</name>
    <dbReference type="NCBI Taxonomy" id="31234"/>
    <lineage>
        <taxon>Eukaryota</taxon>
        <taxon>Metazoa</taxon>
        <taxon>Ecdysozoa</taxon>
        <taxon>Nematoda</taxon>
        <taxon>Chromadorea</taxon>
        <taxon>Rhabditida</taxon>
        <taxon>Rhabditina</taxon>
        <taxon>Rhabditomorpha</taxon>
        <taxon>Rhabditoidea</taxon>
        <taxon>Rhabditidae</taxon>
        <taxon>Peloderinae</taxon>
        <taxon>Caenorhabditis</taxon>
    </lineage>
</organism>
<name>E3MUT5_CAERE</name>
<dbReference type="OrthoDB" id="5911039at2759"/>
<dbReference type="eggNOG" id="ENOG502THZU">
    <property type="taxonomic scope" value="Eukaryota"/>
</dbReference>
<dbReference type="AlphaFoldDB" id="E3MUT5"/>
<dbReference type="Pfam" id="PF12078">
    <property type="entry name" value="DUF3557"/>
    <property type="match status" value="1"/>
</dbReference>
<protein>
    <recommendedName>
        <fullName evidence="3">F-box C protein</fullName>
    </recommendedName>
</protein>
<sequence length="450" mass="52668">MNNIPLQYESLKAVLQYIDANARFKISQRLPSIRITEKIVPLRVHSLHLDKYSTTVNGTVYRLGIYREYNLGETVPKSVQNCNDYGGYSFDLDEYGFTITSTQFELAPADILIGETNNIVPARSDTIHQERDRQRELRLAEKALLVRTSPEKLELSIMEQYDFYMKYYYMKIPIETLKYDIENARFALLSFECRRFNLKLPYTCYLQLTVQNGEEKRIQRFPYSMKLYEATKHLNDVLFKGRRWPILVEKFQFPYSSNILRVPVGFKVSTKQLKNSVHSSNRYDVIASLLDPSHFPLDVVQIETRDEDDFQFSLIRNAKKLIICSPSPEIDILPSLKTLLNKEVILFYTGSEITAEEYFGFVQEWLIGDKPIGTSFSFGIEKEEPAKELLQIIESRVENVKITERCVSICINNDSRLEVLYIPIKDSRNAKEEGLMYKRKWFLEIRIVQH</sequence>